<comment type="caution">
    <text evidence="1">The sequence shown here is derived from an EMBL/GenBank/DDBJ whole genome shotgun (WGS) entry which is preliminary data.</text>
</comment>
<keyword evidence="2" id="KW-1185">Reference proteome</keyword>
<name>A0ABQ7T404_PHRPL</name>
<evidence type="ECO:0008006" key="3">
    <source>
        <dbReference type="Google" id="ProtNLM"/>
    </source>
</evidence>
<accession>A0ABQ7T404</accession>
<proteinExistence type="predicted"/>
<dbReference type="Proteomes" id="UP000826234">
    <property type="component" value="Unassembled WGS sequence"/>
</dbReference>
<protein>
    <recommendedName>
        <fullName evidence="3">DUF4657 domain-containing protein</fullName>
    </recommendedName>
</protein>
<organism evidence="1 2">
    <name type="scientific">Phrynosoma platyrhinos</name>
    <name type="common">Desert horned lizard</name>
    <dbReference type="NCBI Taxonomy" id="52577"/>
    <lineage>
        <taxon>Eukaryota</taxon>
        <taxon>Metazoa</taxon>
        <taxon>Chordata</taxon>
        <taxon>Craniata</taxon>
        <taxon>Vertebrata</taxon>
        <taxon>Euteleostomi</taxon>
        <taxon>Lepidosauria</taxon>
        <taxon>Squamata</taxon>
        <taxon>Bifurcata</taxon>
        <taxon>Unidentata</taxon>
        <taxon>Episquamata</taxon>
        <taxon>Toxicofera</taxon>
        <taxon>Iguania</taxon>
        <taxon>Phrynosomatidae</taxon>
        <taxon>Phrynosomatinae</taxon>
        <taxon>Phrynosoma</taxon>
    </lineage>
</organism>
<gene>
    <name evidence="1" type="ORF">JD844_031783</name>
</gene>
<evidence type="ECO:0000313" key="2">
    <source>
        <dbReference type="Proteomes" id="UP000826234"/>
    </source>
</evidence>
<reference evidence="1 2" key="1">
    <citation type="journal article" date="2022" name="Gigascience">
        <title>A chromosome-level genome assembly and annotation of the desert horned lizard, Phrynosoma platyrhinos, provides insight into chromosomal rearrangements among reptiles.</title>
        <authorList>
            <person name="Koochekian N."/>
            <person name="Ascanio A."/>
            <person name="Farleigh K."/>
            <person name="Card D.C."/>
            <person name="Schield D.R."/>
            <person name="Castoe T.A."/>
            <person name="Jezkova T."/>
        </authorList>
    </citation>
    <scope>NUCLEOTIDE SEQUENCE [LARGE SCALE GENOMIC DNA]</scope>
    <source>
        <strain evidence="1">NK-2021</strain>
    </source>
</reference>
<dbReference type="EMBL" id="JAIPUX010001232">
    <property type="protein sequence ID" value="KAH0624378.1"/>
    <property type="molecule type" value="Genomic_DNA"/>
</dbReference>
<evidence type="ECO:0000313" key="1">
    <source>
        <dbReference type="EMBL" id="KAH0624378.1"/>
    </source>
</evidence>
<sequence>MFRRSRMFSWHQSFTISVPWKKGKNNPPSDNKVILTNMKTINEKGQGLRQGHPTASDSLEKLGSTELSMLQQHQASSVLISDTPGKTEHVDVGSDLNTLTPKCQVPRLDKFESEDSGVTLPHGAHSEKSFVLHSRDSSCDSGVLSASSSPATDHTLMITCKDTVDACPCILNGQEPVEHYAEQMQTSAVSLDKNADCQEKKHNGQSFLGGSQEEYLQDKTYEEGSSSLLPATPLDEKRLHDDYKNDHLGEVTLPSHPLRRYPTSDSLDEYMDACCRMSKVTQGNTKAHGSGLGYLEHICQLIEKIGQLQEHNLKLQKEICSLQKEQRTSQLKEEYFIQHCSCGAASVLLNSYQEMKNYFPGWSRPHSLLVQSGNMSDLSVIPEIGGISEKIKHREDDV</sequence>